<keyword evidence="4 5" id="KW-0720">Serine protease</keyword>
<dbReference type="SUPFAM" id="SSF52743">
    <property type="entry name" value="Subtilisin-like"/>
    <property type="match status" value="1"/>
</dbReference>
<comment type="caution">
    <text evidence="8">The sequence shown here is derived from an EMBL/GenBank/DDBJ whole genome shotgun (WGS) entry which is preliminary data.</text>
</comment>
<name>A0A428S953_9HYPO</name>
<feature type="active site" description="Charge relay system" evidence="5">
    <location>
        <position position="243"/>
    </location>
</feature>
<dbReference type="Pfam" id="PF00082">
    <property type="entry name" value="Peptidase_S8"/>
    <property type="match status" value="1"/>
</dbReference>
<dbReference type="Proteomes" id="UP000287972">
    <property type="component" value="Unassembled WGS sequence"/>
</dbReference>
<dbReference type="GO" id="GO:0004252">
    <property type="term" value="F:serine-type endopeptidase activity"/>
    <property type="evidence" value="ECO:0007669"/>
    <property type="project" value="UniProtKB-UniRule"/>
</dbReference>
<dbReference type="EMBL" id="NKCL01000043">
    <property type="protein sequence ID" value="RSL86357.1"/>
    <property type="molecule type" value="Genomic_DNA"/>
</dbReference>
<dbReference type="PROSITE" id="PS00138">
    <property type="entry name" value="SUBTILASE_SER"/>
    <property type="match status" value="1"/>
</dbReference>
<dbReference type="InterPro" id="IPR000209">
    <property type="entry name" value="Peptidase_S8/S53_dom"/>
</dbReference>
<evidence type="ECO:0000256" key="1">
    <source>
        <dbReference type="ARBA" id="ARBA00011073"/>
    </source>
</evidence>
<dbReference type="PROSITE" id="PS51892">
    <property type="entry name" value="SUBTILASE"/>
    <property type="match status" value="1"/>
</dbReference>
<gene>
    <name evidence="8" type="ORF">CEP51_002858</name>
</gene>
<dbReference type="Gene3D" id="3.40.50.200">
    <property type="entry name" value="Peptidase S8/S53 domain"/>
    <property type="match status" value="1"/>
</dbReference>
<organism evidence="8 9">
    <name type="scientific">Fusarium floridanum</name>
    <dbReference type="NCBI Taxonomy" id="1325733"/>
    <lineage>
        <taxon>Eukaryota</taxon>
        <taxon>Fungi</taxon>
        <taxon>Dikarya</taxon>
        <taxon>Ascomycota</taxon>
        <taxon>Pezizomycotina</taxon>
        <taxon>Sordariomycetes</taxon>
        <taxon>Hypocreomycetidae</taxon>
        <taxon>Hypocreales</taxon>
        <taxon>Nectriaceae</taxon>
        <taxon>Fusarium</taxon>
        <taxon>Fusarium solani species complex</taxon>
    </lineage>
</organism>
<dbReference type="AlphaFoldDB" id="A0A428S953"/>
<feature type="active site" description="Charge relay system" evidence="5">
    <location>
        <position position="281"/>
    </location>
</feature>
<dbReference type="PANTHER" id="PTHR43806:SF11">
    <property type="entry name" value="CEREVISIN-RELATED"/>
    <property type="match status" value="1"/>
</dbReference>
<dbReference type="InterPro" id="IPR050131">
    <property type="entry name" value="Peptidase_S8_subtilisin-like"/>
</dbReference>
<accession>A0A428S953</accession>
<dbReference type="PRINTS" id="PR00723">
    <property type="entry name" value="SUBTILISIN"/>
</dbReference>
<evidence type="ECO:0000256" key="3">
    <source>
        <dbReference type="ARBA" id="ARBA00022801"/>
    </source>
</evidence>
<evidence type="ECO:0000256" key="6">
    <source>
        <dbReference type="SAM" id="MobiDB-lite"/>
    </source>
</evidence>
<proteinExistence type="inferred from homology"/>
<dbReference type="InterPro" id="IPR015500">
    <property type="entry name" value="Peptidase_S8_subtilisin-rel"/>
</dbReference>
<evidence type="ECO:0000256" key="4">
    <source>
        <dbReference type="ARBA" id="ARBA00022825"/>
    </source>
</evidence>
<sequence length="508" mass="56544">MSHHEYENPINTVKQVVPVILEKTANANKADSLALFNSRAALDFRLKFILIELAVSESSQQSEERLSEYAAAICRVLKDYFSKDTDTDIHLKTGSLHQLLQAALAQDSCDQANTPFIRLPDCEENLKRLEEQILSLRKPNSSRPAVSHHRTATREDPDVNKVDESEIENEGDAKKTANADLLSRNGRDPDSPTAGEVPVTFEPQDMTNKQKLSKEFMEEAYEFYRKKIERIEGKRAIKVAVLDTGVDKTETHFRGVRNNLGTSIKKARSFIEGTSHDNNGHGTQVAALVVAVAPHVDLYIAKVSETKEGPGVDQWVKAIDWAMELKVDIINISARAPDEEEIRKPIEEAELRGIIILAAASNDGANLPRAFPACMDKVLAIHATDGHGNRRGFNPSPLARRVNFSTLGANIPSPLRRPPRFLDEGTSFSTPIAAGMVANILTLAEARLNKTEHDRILCRRACKRQGMTAILENISKPRDGYDYLSPWNLDDMVDDVGNSWLKRALKNL</sequence>
<feature type="compositionally biased region" description="Basic and acidic residues" evidence="6">
    <location>
        <begin position="152"/>
        <end position="164"/>
    </location>
</feature>
<feature type="region of interest" description="Disordered" evidence="6">
    <location>
        <begin position="137"/>
        <end position="200"/>
    </location>
</feature>
<feature type="active site" description="Charge relay system" evidence="5">
    <location>
        <position position="427"/>
    </location>
</feature>
<evidence type="ECO:0000256" key="5">
    <source>
        <dbReference type="PROSITE-ProRule" id="PRU01240"/>
    </source>
</evidence>
<reference evidence="8 9" key="1">
    <citation type="submission" date="2017-06" db="EMBL/GenBank/DDBJ databases">
        <title>Comparative genomic analysis of Ambrosia Fusariam Clade fungi.</title>
        <authorList>
            <person name="Stajich J.E."/>
            <person name="Carrillo J."/>
            <person name="Kijimoto T."/>
            <person name="Eskalen A."/>
            <person name="O'Donnell K."/>
            <person name="Kasson M."/>
        </authorList>
    </citation>
    <scope>NUCLEOTIDE SEQUENCE [LARGE SCALE GENOMIC DNA]</scope>
    <source>
        <strain evidence="8 9">NRRL62606</strain>
    </source>
</reference>
<comment type="similarity">
    <text evidence="1 5">Belongs to the peptidase S8 family.</text>
</comment>
<protein>
    <recommendedName>
        <fullName evidence="7">Peptidase S8/S53 domain-containing protein</fullName>
    </recommendedName>
</protein>
<dbReference type="InterPro" id="IPR023828">
    <property type="entry name" value="Peptidase_S8_Ser-AS"/>
</dbReference>
<feature type="domain" description="Peptidase S8/S53" evidence="7">
    <location>
        <begin position="235"/>
        <end position="461"/>
    </location>
</feature>
<keyword evidence="9" id="KW-1185">Reference proteome</keyword>
<dbReference type="InterPro" id="IPR036852">
    <property type="entry name" value="Peptidase_S8/S53_dom_sf"/>
</dbReference>
<evidence type="ECO:0000256" key="2">
    <source>
        <dbReference type="ARBA" id="ARBA00022670"/>
    </source>
</evidence>
<dbReference type="CDD" id="cd00306">
    <property type="entry name" value="Peptidases_S8_S53"/>
    <property type="match status" value="1"/>
</dbReference>
<evidence type="ECO:0000259" key="7">
    <source>
        <dbReference type="Pfam" id="PF00082"/>
    </source>
</evidence>
<keyword evidence="2 5" id="KW-0645">Protease</keyword>
<evidence type="ECO:0000313" key="9">
    <source>
        <dbReference type="Proteomes" id="UP000287972"/>
    </source>
</evidence>
<dbReference type="GO" id="GO:0006508">
    <property type="term" value="P:proteolysis"/>
    <property type="evidence" value="ECO:0007669"/>
    <property type="project" value="UniProtKB-KW"/>
</dbReference>
<dbReference type="PANTHER" id="PTHR43806">
    <property type="entry name" value="PEPTIDASE S8"/>
    <property type="match status" value="1"/>
</dbReference>
<evidence type="ECO:0000313" key="8">
    <source>
        <dbReference type="EMBL" id="RSL86357.1"/>
    </source>
</evidence>
<keyword evidence="3 5" id="KW-0378">Hydrolase</keyword>